<feature type="compositionally biased region" description="Polar residues" evidence="1">
    <location>
        <begin position="292"/>
        <end position="313"/>
    </location>
</feature>
<dbReference type="PANTHER" id="PTHR40018">
    <property type="entry name" value="[PSI+] INDUCTION PROTEIN 2"/>
    <property type="match status" value="1"/>
</dbReference>
<sequence>MAYYLLPRDIVNDVKSAPETFSSWDKCMQKAYCKWPAIIGIIVGSLILLSLIWCFARCLCCGAELCACCFRCCPCGSGGRRRDRTKFQDDYSRMPPTPYGGYQPAPAPAPMAYGANHMTPQFATFDEPSKRINEDSLPPMPSWDTAVKRRVEDTSEPLNPNKEGDLEMGRLEPQHSRMRSGYNAVPNGPTSPVPPQTHEEYFDNTHSYQSDLGAQRMNSNTYNNFQSVPLSPPPTYRSHSVAPSMTSDRFRPGVVSPSPAEHNQPYHQPYSSPQPSYSPSGVNTRYEPPADYSSSRISMPSMPEPQNTQSQYQARPPSFLQVGRKPVHGSLREV</sequence>
<protein>
    <submittedName>
        <fullName evidence="3">Uncharacterized protein</fullName>
    </submittedName>
</protein>
<dbReference type="VEuPathDB" id="FungiDB:PV06_06602"/>
<feature type="compositionally biased region" description="Polar residues" evidence="1">
    <location>
        <begin position="237"/>
        <end position="247"/>
    </location>
</feature>
<organism evidence="3 4">
    <name type="scientific">Exophiala oligosperma</name>
    <dbReference type="NCBI Taxonomy" id="215243"/>
    <lineage>
        <taxon>Eukaryota</taxon>
        <taxon>Fungi</taxon>
        <taxon>Dikarya</taxon>
        <taxon>Ascomycota</taxon>
        <taxon>Pezizomycotina</taxon>
        <taxon>Eurotiomycetes</taxon>
        <taxon>Chaetothyriomycetidae</taxon>
        <taxon>Chaetothyriales</taxon>
        <taxon>Herpotrichiellaceae</taxon>
        <taxon>Exophiala</taxon>
    </lineage>
</organism>
<feature type="compositionally biased region" description="Low complexity" evidence="1">
    <location>
        <begin position="265"/>
        <end position="280"/>
    </location>
</feature>
<dbReference type="InterPro" id="IPR037504">
    <property type="entry name" value="PSI_induc_2"/>
</dbReference>
<dbReference type="STRING" id="215243.A0A0D2DF53"/>
<reference evidence="3 4" key="1">
    <citation type="submission" date="2015-01" db="EMBL/GenBank/DDBJ databases">
        <title>The Genome Sequence of Exophiala oligosperma CBS72588.</title>
        <authorList>
            <consortium name="The Broad Institute Genomics Platform"/>
            <person name="Cuomo C."/>
            <person name="de Hoog S."/>
            <person name="Gorbushina A."/>
            <person name="Stielow B."/>
            <person name="Teixiera M."/>
            <person name="Abouelleil A."/>
            <person name="Chapman S.B."/>
            <person name="Priest M."/>
            <person name="Young S.K."/>
            <person name="Wortman J."/>
            <person name="Nusbaum C."/>
            <person name="Birren B."/>
        </authorList>
    </citation>
    <scope>NUCLEOTIDE SEQUENCE [LARGE SCALE GENOMIC DNA]</scope>
    <source>
        <strain evidence="3 4">CBS 72588</strain>
    </source>
</reference>
<dbReference type="GeneID" id="27358676"/>
<evidence type="ECO:0000313" key="4">
    <source>
        <dbReference type="Proteomes" id="UP000053342"/>
    </source>
</evidence>
<evidence type="ECO:0000256" key="2">
    <source>
        <dbReference type="SAM" id="Phobius"/>
    </source>
</evidence>
<dbReference type="EMBL" id="KN847337">
    <property type="protein sequence ID" value="KIW41005.1"/>
    <property type="molecule type" value="Genomic_DNA"/>
</dbReference>
<dbReference type="GO" id="GO:0005886">
    <property type="term" value="C:plasma membrane"/>
    <property type="evidence" value="ECO:0007669"/>
    <property type="project" value="TreeGrafter"/>
</dbReference>
<proteinExistence type="predicted"/>
<keyword evidence="2" id="KW-0472">Membrane</keyword>
<feature type="compositionally biased region" description="Polar residues" evidence="1">
    <location>
        <begin position="219"/>
        <end position="229"/>
    </location>
</feature>
<keyword evidence="4" id="KW-1185">Reference proteome</keyword>
<keyword evidence="2" id="KW-1133">Transmembrane helix</keyword>
<dbReference type="OrthoDB" id="5401332at2759"/>
<keyword evidence="2" id="KW-0812">Transmembrane</keyword>
<dbReference type="AlphaFoldDB" id="A0A0D2DF53"/>
<feature type="transmembrane region" description="Helical" evidence="2">
    <location>
        <begin position="35"/>
        <end position="53"/>
    </location>
</feature>
<feature type="region of interest" description="Disordered" evidence="1">
    <location>
        <begin position="181"/>
        <end position="201"/>
    </location>
</feature>
<dbReference type="GO" id="GO:0005935">
    <property type="term" value="C:cellular bud neck"/>
    <property type="evidence" value="ECO:0007669"/>
    <property type="project" value="TreeGrafter"/>
</dbReference>
<gene>
    <name evidence="3" type="ORF">PV06_06602</name>
</gene>
<evidence type="ECO:0000256" key="1">
    <source>
        <dbReference type="SAM" id="MobiDB-lite"/>
    </source>
</evidence>
<dbReference type="RefSeq" id="XP_016261221.1">
    <property type="nucleotide sequence ID" value="XM_016407741.1"/>
</dbReference>
<feature type="region of interest" description="Disordered" evidence="1">
    <location>
        <begin position="219"/>
        <end position="334"/>
    </location>
</feature>
<dbReference type="PANTHER" id="PTHR40018:SF1">
    <property type="entry name" value="[PSI+] INDUCTION PROTEIN 2"/>
    <property type="match status" value="1"/>
</dbReference>
<accession>A0A0D2DF53</accession>
<evidence type="ECO:0000313" key="3">
    <source>
        <dbReference type="EMBL" id="KIW41005.1"/>
    </source>
</evidence>
<dbReference type="Proteomes" id="UP000053342">
    <property type="component" value="Unassembled WGS sequence"/>
</dbReference>
<dbReference type="HOGENOM" id="CLU_049361_1_0_1"/>
<name>A0A0D2DF53_9EURO</name>